<protein>
    <submittedName>
        <fullName evidence="1">Uncharacterized protein</fullName>
    </submittedName>
</protein>
<dbReference type="EMBL" id="LGSR01000020">
    <property type="protein sequence ID" value="KOS18427.1"/>
    <property type="molecule type" value="Genomic_DNA"/>
</dbReference>
<keyword evidence="2" id="KW-1185">Reference proteome</keyword>
<dbReference type="Proteomes" id="UP000053831">
    <property type="component" value="Unassembled WGS sequence"/>
</dbReference>
<accession>A0A0M8MWS7</accession>
<gene>
    <name evidence="1" type="ORF">ESCO_000304</name>
</gene>
<name>A0A0M8MWS7_ESCWE</name>
<proteinExistence type="predicted"/>
<evidence type="ECO:0000313" key="1">
    <source>
        <dbReference type="EMBL" id="KOS18427.1"/>
    </source>
</evidence>
<evidence type="ECO:0000313" key="2">
    <source>
        <dbReference type="Proteomes" id="UP000053831"/>
    </source>
</evidence>
<organism evidence="1 2">
    <name type="scientific">Escovopsis weberi</name>
    <dbReference type="NCBI Taxonomy" id="150374"/>
    <lineage>
        <taxon>Eukaryota</taxon>
        <taxon>Fungi</taxon>
        <taxon>Dikarya</taxon>
        <taxon>Ascomycota</taxon>
        <taxon>Pezizomycotina</taxon>
        <taxon>Sordariomycetes</taxon>
        <taxon>Hypocreomycetidae</taxon>
        <taxon>Hypocreales</taxon>
        <taxon>Hypocreaceae</taxon>
        <taxon>Escovopsis</taxon>
    </lineage>
</organism>
<comment type="caution">
    <text evidence="1">The sequence shown here is derived from an EMBL/GenBank/DDBJ whole genome shotgun (WGS) entry which is preliminary data.</text>
</comment>
<dbReference type="STRING" id="150374.A0A0M8MWS7"/>
<dbReference type="AlphaFoldDB" id="A0A0M8MWS7"/>
<dbReference type="PANTHER" id="PTHR21521:SF0">
    <property type="entry name" value="AMUN, ISOFORM A"/>
    <property type="match status" value="1"/>
</dbReference>
<reference evidence="1 2" key="1">
    <citation type="submission" date="2015-07" db="EMBL/GenBank/DDBJ databases">
        <title>The genome of the fungus Escovopsis weberi, a specialized disease agent of ant agriculture.</title>
        <authorList>
            <person name="de Man T.J."/>
            <person name="Stajich J.E."/>
            <person name="Kubicek C.P."/>
            <person name="Chenthamara K."/>
            <person name="Atanasova L."/>
            <person name="Druzhinina I.S."/>
            <person name="Birnbaum S."/>
            <person name="Barribeau S.M."/>
            <person name="Teiling C."/>
            <person name="Suen G."/>
            <person name="Currie C."/>
            <person name="Gerardo N.M."/>
        </authorList>
    </citation>
    <scope>NUCLEOTIDE SEQUENCE [LARGE SCALE GENOMIC DNA]</scope>
</reference>
<dbReference type="PANTHER" id="PTHR21521">
    <property type="entry name" value="AMUN, ISOFORM A"/>
    <property type="match status" value="1"/>
</dbReference>
<dbReference type="OrthoDB" id="8249012at2759"/>
<sequence length="233" mass="25715">MAPSNIPSYEEISEAEFHEILKQYPGLIETLSKSKPAKSGQKTLQELDEFRFVSAPKTFGGPAPKQSMKQQDVETLVRWKLRHSKFRPTLMSLVSSNPPGLTSRTIASALQTYRRRCASGPPATDAIVAALGALAKLRGIGPATASLLLAVHDAPNVAFFSDEAFQWLCPDGAAAGKMRYDVAEYRGLCERARALARRLGVTPVEIEKVAYVLVRHQQQQQQQQQHEGEDEMP</sequence>